<accession>A0ABY0P2L3</accession>
<dbReference type="SUPFAM" id="SSF48452">
    <property type="entry name" value="TPR-like"/>
    <property type="match status" value="2"/>
</dbReference>
<dbReference type="InterPro" id="IPR011990">
    <property type="entry name" value="TPR-like_helical_dom_sf"/>
</dbReference>
<evidence type="ECO:0000256" key="3">
    <source>
        <dbReference type="PROSITE-ProRule" id="PRU00339"/>
    </source>
</evidence>
<keyword evidence="7" id="KW-1185">Reference proteome</keyword>
<keyword evidence="2 3" id="KW-0802">TPR repeat</keyword>
<reference evidence="6 7" key="1">
    <citation type="submission" date="2016-10" db="EMBL/GenBank/DDBJ databases">
        <authorList>
            <person name="Varghese N."/>
            <person name="Submissions S."/>
        </authorList>
    </citation>
    <scope>NUCLEOTIDE SEQUENCE [LARGE SCALE GENOMIC DNA]</scope>
    <source>
        <strain evidence="6 7">DSM 26672</strain>
    </source>
</reference>
<dbReference type="Pfam" id="PF13432">
    <property type="entry name" value="TPR_16"/>
    <property type="match status" value="1"/>
</dbReference>
<gene>
    <name evidence="6" type="ORF">SAMN05421844_10685</name>
</gene>
<evidence type="ECO:0000256" key="5">
    <source>
        <dbReference type="SAM" id="SignalP"/>
    </source>
</evidence>
<feature type="chain" id="PRO_5047114060" evidence="5">
    <location>
        <begin position="26"/>
        <end position="257"/>
    </location>
</feature>
<keyword evidence="5" id="KW-0732">Signal</keyword>
<dbReference type="PROSITE" id="PS50005">
    <property type="entry name" value="TPR"/>
    <property type="match status" value="1"/>
</dbReference>
<dbReference type="InterPro" id="IPR050498">
    <property type="entry name" value="Ycf3"/>
</dbReference>
<protein>
    <submittedName>
        <fullName evidence="6">Tetratricopeptide repeat-containing protein</fullName>
    </submittedName>
</protein>
<dbReference type="InterPro" id="IPR019734">
    <property type="entry name" value="TPR_rpt"/>
</dbReference>
<evidence type="ECO:0000256" key="1">
    <source>
        <dbReference type="ARBA" id="ARBA00022737"/>
    </source>
</evidence>
<evidence type="ECO:0000256" key="4">
    <source>
        <dbReference type="SAM" id="MobiDB-lite"/>
    </source>
</evidence>
<proteinExistence type="predicted"/>
<feature type="signal peptide" evidence="5">
    <location>
        <begin position="1"/>
        <end position="25"/>
    </location>
</feature>
<evidence type="ECO:0000256" key="2">
    <source>
        <dbReference type="ARBA" id="ARBA00022803"/>
    </source>
</evidence>
<evidence type="ECO:0000313" key="6">
    <source>
        <dbReference type="EMBL" id="SDG94972.1"/>
    </source>
</evidence>
<feature type="region of interest" description="Disordered" evidence="4">
    <location>
        <begin position="231"/>
        <end position="257"/>
    </location>
</feature>
<dbReference type="SMART" id="SM00028">
    <property type="entry name" value="TPR"/>
    <property type="match status" value="3"/>
</dbReference>
<dbReference type="Proteomes" id="UP000199468">
    <property type="component" value="Unassembled WGS sequence"/>
</dbReference>
<dbReference type="Gene3D" id="1.25.40.10">
    <property type="entry name" value="Tetratricopeptide repeat domain"/>
    <property type="match status" value="2"/>
</dbReference>
<comment type="caution">
    <text evidence="6">The sequence shown here is derived from an EMBL/GenBank/DDBJ whole genome shotgun (WGS) entry which is preliminary data.</text>
</comment>
<organism evidence="6 7">
    <name type="scientific">Bosea robiniae</name>
    <dbReference type="NCBI Taxonomy" id="1036780"/>
    <lineage>
        <taxon>Bacteria</taxon>
        <taxon>Pseudomonadati</taxon>
        <taxon>Pseudomonadota</taxon>
        <taxon>Alphaproteobacteria</taxon>
        <taxon>Hyphomicrobiales</taxon>
        <taxon>Boseaceae</taxon>
        <taxon>Bosea</taxon>
    </lineage>
</organism>
<evidence type="ECO:0000313" key="7">
    <source>
        <dbReference type="Proteomes" id="UP000199468"/>
    </source>
</evidence>
<dbReference type="PANTHER" id="PTHR44858">
    <property type="entry name" value="TETRATRICOPEPTIDE REPEAT PROTEIN 6"/>
    <property type="match status" value="1"/>
</dbReference>
<dbReference type="EMBL" id="FNBZ01000006">
    <property type="protein sequence ID" value="SDG94972.1"/>
    <property type="molecule type" value="Genomic_DNA"/>
</dbReference>
<dbReference type="InterPro" id="IPR013105">
    <property type="entry name" value="TPR_2"/>
</dbReference>
<name>A0ABY0P2L3_9HYPH</name>
<feature type="repeat" description="TPR" evidence="3">
    <location>
        <begin position="180"/>
        <end position="213"/>
    </location>
</feature>
<sequence>MVLPSVRWSKALCLAAVLIGGPALADSVADLRQICRSGHNEPSSDPAQIIARHDKALAACNALVEHHGLTGEALVATLLDRADLLAPGTGAAYTQALADYGRVIALAPKTAIAFWKRGQARLLYMRDLPRALSDLNTAIGLDPSQAEFFITRASIQASLGEPAKALADLDRAIALAPRLEKAWSFRGLTHFSKGDTNRAIADFSEAIRLAPDADDNYRFRAAARRAAGQEAEAAADEAKAKALSARDAGAPAPVTRP</sequence>
<dbReference type="Pfam" id="PF07719">
    <property type="entry name" value="TPR_2"/>
    <property type="match status" value="1"/>
</dbReference>
<keyword evidence="1" id="KW-0677">Repeat</keyword>
<dbReference type="PANTHER" id="PTHR44858:SF1">
    <property type="entry name" value="UDP-N-ACETYLGLUCOSAMINE--PEPTIDE N-ACETYLGLUCOSAMINYLTRANSFERASE SPINDLY-RELATED"/>
    <property type="match status" value="1"/>
</dbReference>